<accession>I7A386</accession>
<proteinExistence type="predicted"/>
<evidence type="ECO:0008006" key="3">
    <source>
        <dbReference type="Google" id="ProtNLM"/>
    </source>
</evidence>
<dbReference type="Gene3D" id="3.40.50.12580">
    <property type="match status" value="1"/>
</dbReference>
<gene>
    <name evidence="1" type="ordered locus">MROS_1147</name>
</gene>
<dbReference type="SUPFAM" id="SSF53756">
    <property type="entry name" value="UDP-Glycosyltransferase/glycogen phosphorylase"/>
    <property type="match status" value="1"/>
</dbReference>
<keyword evidence="2" id="KW-1185">Reference proteome</keyword>
<reference evidence="1 2" key="1">
    <citation type="journal article" date="2013" name="PLoS ONE">
        <title>Genomic analysis of Melioribacter roseus, facultatively anaerobic organotrophic bacterium representing a novel deep lineage within Bacteriodetes/Chlorobi group.</title>
        <authorList>
            <person name="Kadnikov V.V."/>
            <person name="Mardanov A.V."/>
            <person name="Podosokorskaya O.A."/>
            <person name="Gavrilov S.N."/>
            <person name="Kublanov I.V."/>
            <person name="Beletsky A.V."/>
            <person name="Bonch-Osmolovskaya E.A."/>
            <person name="Ravin N.V."/>
        </authorList>
    </citation>
    <scope>NUCLEOTIDE SEQUENCE [LARGE SCALE GENOMIC DNA]</scope>
    <source>
        <strain evidence="2">JCM 17771 / P3M-2</strain>
    </source>
</reference>
<dbReference type="KEGG" id="mro:MROS_1147"/>
<dbReference type="OrthoDB" id="884081at2"/>
<organism evidence="1 2">
    <name type="scientific">Melioribacter roseus (strain DSM 23840 / JCM 17771 / VKM B-2668 / P3M-2)</name>
    <dbReference type="NCBI Taxonomy" id="1191523"/>
    <lineage>
        <taxon>Bacteria</taxon>
        <taxon>Pseudomonadati</taxon>
        <taxon>Ignavibacteriota</taxon>
        <taxon>Ignavibacteria</taxon>
        <taxon>Ignavibacteriales</taxon>
        <taxon>Melioribacteraceae</taxon>
        <taxon>Melioribacter</taxon>
    </lineage>
</organism>
<evidence type="ECO:0000313" key="2">
    <source>
        <dbReference type="Proteomes" id="UP000009011"/>
    </source>
</evidence>
<protein>
    <recommendedName>
        <fullName evidence="3">Capsule polysaccharide biosynthesis protein</fullName>
    </recommendedName>
</protein>
<dbReference type="InterPro" id="IPR043148">
    <property type="entry name" value="TagF_C"/>
</dbReference>
<name>I7A386_MELRP</name>
<dbReference type="STRING" id="1191523.MROS_1147"/>
<dbReference type="eggNOG" id="ENOG5033W1X">
    <property type="taxonomic scope" value="Bacteria"/>
</dbReference>
<dbReference type="NCBIfam" id="NF046086">
    <property type="entry name" value="BFO_1060_trans"/>
    <property type="match status" value="1"/>
</dbReference>
<dbReference type="RefSeq" id="WP_014855822.1">
    <property type="nucleotide sequence ID" value="NC_018178.1"/>
</dbReference>
<dbReference type="HOGENOM" id="CLU_589002_0_0_10"/>
<evidence type="ECO:0000313" key="1">
    <source>
        <dbReference type="EMBL" id="AFN74386.1"/>
    </source>
</evidence>
<dbReference type="Proteomes" id="UP000009011">
    <property type="component" value="Chromosome"/>
</dbReference>
<dbReference type="EMBL" id="CP003557">
    <property type="protein sequence ID" value="AFN74386.1"/>
    <property type="molecule type" value="Genomic_DNA"/>
</dbReference>
<sequence>MKREFKVLCFTDDTTGRDVEMLLPIRYFAERFLNCKFYHALNIDIHQIYRIKPDIILSANTIGSNLYFEISRIAHSQNIPLFALISEGNFRTDGSFNIWGFNRDKKFYQEYVCCWSERTAEFLKKEVPEAANKIVVTGGTGFDRYSIYDFMKKEDFLKKYNKENFSKVIGYAGWAFGKKDHKRGREELISFFKGDESKLEWVEKQRIAVREILKKAIEDNPDTLFILKQHPQENAPERPEPVVNEMSELAHYPNAVYLCNEESIHDLISVSDIWTCFESTTALESWLMGKQTVFINPDPNFNRDPLYKGSALAKNYDEFSQMIIEYYSSGKIEEFFLSDKSAMREELIKNIIGYGDGFNHIRASYYFKKTLDKISEGKFKPVYKLHAWHFIVYLLIRIAAPFYNRKIYSRLYKLKKHLWVFENYKMDKLNLLYKRYSVYLDNFYKQKNIEEKYYTGALFKNLFE</sequence>
<dbReference type="AlphaFoldDB" id="I7A386"/>